<evidence type="ECO:0000313" key="1">
    <source>
        <dbReference type="EMBL" id="MBY16975.1"/>
    </source>
</evidence>
<proteinExistence type="predicted"/>
<sequence length="119" mass="14343">MAAVDLYRIFIIIQNKTKKTTVYSYRSLVFKTKRIIILFLKKIIETPVRNYSLSKRQMLTVRAFTQLHRKQNLYRWRSPGSLLFGSCLRITVLQQYNITLFHILLQRYIIILKHRPITQ</sequence>
<gene>
    <name evidence="1" type="ORF">g.1851</name>
</gene>
<protein>
    <submittedName>
        <fullName evidence="1">Uncharacterized protein</fullName>
    </submittedName>
</protein>
<accession>A0A2S2NIJ5</accession>
<dbReference type="AlphaFoldDB" id="A0A2S2NIJ5"/>
<name>A0A2S2NIJ5_SCHGA</name>
<dbReference type="EMBL" id="GGMR01004356">
    <property type="protein sequence ID" value="MBY16975.1"/>
    <property type="molecule type" value="Transcribed_RNA"/>
</dbReference>
<organism evidence="1">
    <name type="scientific">Schizaphis graminum</name>
    <name type="common">Green bug aphid</name>
    <dbReference type="NCBI Taxonomy" id="13262"/>
    <lineage>
        <taxon>Eukaryota</taxon>
        <taxon>Metazoa</taxon>
        <taxon>Ecdysozoa</taxon>
        <taxon>Arthropoda</taxon>
        <taxon>Hexapoda</taxon>
        <taxon>Insecta</taxon>
        <taxon>Pterygota</taxon>
        <taxon>Neoptera</taxon>
        <taxon>Paraneoptera</taxon>
        <taxon>Hemiptera</taxon>
        <taxon>Sternorrhyncha</taxon>
        <taxon>Aphidomorpha</taxon>
        <taxon>Aphidoidea</taxon>
        <taxon>Aphididae</taxon>
        <taxon>Aphidini</taxon>
        <taxon>Schizaphis</taxon>
    </lineage>
</organism>
<reference evidence="1" key="1">
    <citation type="submission" date="2018-04" db="EMBL/GenBank/DDBJ databases">
        <title>Transcriptome of Schizaphis graminum biotype I.</title>
        <authorList>
            <person name="Scully E.D."/>
            <person name="Geib S.M."/>
            <person name="Palmer N.A."/>
            <person name="Koch K."/>
            <person name="Bradshaw J."/>
            <person name="Heng-Moss T."/>
            <person name="Sarath G."/>
        </authorList>
    </citation>
    <scope>NUCLEOTIDE SEQUENCE</scope>
</reference>